<keyword evidence="4" id="KW-1185">Reference proteome</keyword>
<feature type="signal peptide" evidence="1">
    <location>
        <begin position="1"/>
        <end position="23"/>
    </location>
</feature>
<evidence type="ECO:0000313" key="3">
    <source>
        <dbReference type="EMBL" id="MEJ8846859.1"/>
    </source>
</evidence>
<dbReference type="Proteomes" id="UP001385892">
    <property type="component" value="Unassembled WGS sequence"/>
</dbReference>
<dbReference type="Pfam" id="PF13670">
    <property type="entry name" value="PepSY_2"/>
    <property type="match status" value="1"/>
</dbReference>
<comment type="caution">
    <text evidence="3">The sequence shown here is derived from an EMBL/GenBank/DDBJ whole genome shotgun (WGS) entry which is preliminary data.</text>
</comment>
<reference evidence="3 4" key="1">
    <citation type="submission" date="2024-03" db="EMBL/GenBank/DDBJ databases">
        <title>Novel species of the genus Variovorax.</title>
        <authorList>
            <person name="Liu Q."/>
            <person name="Xin Y.-H."/>
        </authorList>
    </citation>
    <scope>NUCLEOTIDE SEQUENCE [LARGE SCALE GENOMIC DNA]</scope>
    <source>
        <strain evidence="3 4">KACC 18900</strain>
    </source>
</reference>
<dbReference type="RefSeq" id="WP_340342014.1">
    <property type="nucleotide sequence ID" value="NZ_JBBKZT010000004.1"/>
</dbReference>
<feature type="domain" description="PepSY" evidence="2">
    <location>
        <begin position="13"/>
        <end position="93"/>
    </location>
</feature>
<dbReference type="EMBL" id="JBBKZT010000004">
    <property type="protein sequence ID" value="MEJ8846859.1"/>
    <property type="molecule type" value="Genomic_DNA"/>
</dbReference>
<evidence type="ECO:0000256" key="1">
    <source>
        <dbReference type="SAM" id="SignalP"/>
    </source>
</evidence>
<gene>
    <name evidence="3" type="ORF">WKW82_09380</name>
</gene>
<feature type="chain" id="PRO_5046513063" evidence="1">
    <location>
        <begin position="24"/>
        <end position="99"/>
    </location>
</feature>
<dbReference type="InterPro" id="IPR025711">
    <property type="entry name" value="PepSY"/>
</dbReference>
<organism evidence="3 4">
    <name type="scientific">Variovorax rhizosphaerae</name>
    <dbReference type="NCBI Taxonomy" id="1836200"/>
    <lineage>
        <taxon>Bacteria</taxon>
        <taxon>Pseudomonadati</taxon>
        <taxon>Pseudomonadota</taxon>
        <taxon>Betaproteobacteria</taxon>
        <taxon>Burkholderiales</taxon>
        <taxon>Comamonadaceae</taxon>
        <taxon>Variovorax</taxon>
    </lineage>
</organism>
<name>A0ABU8WIS5_9BURK</name>
<evidence type="ECO:0000259" key="2">
    <source>
        <dbReference type="Pfam" id="PF13670"/>
    </source>
</evidence>
<sequence>MNSPRKRLLATLLAAASIGTASAQIVDHNAVKCPAVPKEEMKPQMELQRKLTSEGWKVRQVKTFNGCYEVYGFDPTGRRVEMFFDPKTFEKVGEIAQPS</sequence>
<evidence type="ECO:0000313" key="4">
    <source>
        <dbReference type="Proteomes" id="UP001385892"/>
    </source>
</evidence>
<protein>
    <submittedName>
        <fullName evidence="3">PepSY domain-containing protein</fullName>
    </submittedName>
</protein>
<accession>A0ABU8WIS5</accession>
<keyword evidence="1" id="KW-0732">Signal</keyword>
<proteinExistence type="predicted"/>